<protein>
    <submittedName>
        <fullName evidence="5">GntR family transcriptional regulator</fullName>
    </submittedName>
</protein>
<dbReference type="InterPro" id="IPR036388">
    <property type="entry name" value="WH-like_DNA-bd_sf"/>
</dbReference>
<keyword evidence="3" id="KW-0804">Transcription</keyword>
<dbReference type="Gene3D" id="1.10.10.10">
    <property type="entry name" value="Winged helix-like DNA-binding domain superfamily/Winged helix DNA-binding domain"/>
    <property type="match status" value="1"/>
</dbReference>
<dbReference type="PROSITE" id="PS50949">
    <property type="entry name" value="HTH_GNTR"/>
    <property type="match status" value="1"/>
</dbReference>
<comment type="caution">
    <text evidence="5">The sequence shown here is derived from an EMBL/GenBank/DDBJ whole genome shotgun (WGS) entry which is preliminary data.</text>
</comment>
<evidence type="ECO:0000256" key="3">
    <source>
        <dbReference type="ARBA" id="ARBA00023163"/>
    </source>
</evidence>
<evidence type="ECO:0000313" key="6">
    <source>
        <dbReference type="Proteomes" id="UP000586918"/>
    </source>
</evidence>
<dbReference type="InterPro" id="IPR011711">
    <property type="entry name" value="GntR_C"/>
</dbReference>
<dbReference type="Pfam" id="PF00392">
    <property type="entry name" value="GntR"/>
    <property type="match status" value="1"/>
</dbReference>
<evidence type="ECO:0000256" key="1">
    <source>
        <dbReference type="ARBA" id="ARBA00023015"/>
    </source>
</evidence>
<dbReference type="SUPFAM" id="SSF48008">
    <property type="entry name" value="GntR ligand-binding domain-like"/>
    <property type="match status" value="1"/>
</dbReference>
<feature type="domain" description="HTH gntR-type" evidence="4">
    <location>
        <begin position="14"/>
        <end position="81"/>
    </location>
</feature>
<evidence type="ECO:0000313" key="5">
    <source>
        <dbReference type="EMBL" id="NMH91736.1"/>
    </source>
</evidence>
<organism evidence="5 6">
    <name type="scientific">Pseudonocardia bannensis</name>
    <dbReference type="NCBI Taxonomy" id="630973"/>
    <lineage>
        <taxon>Bacteria</taxon>
        <taxon>Bacillati</taxon>
        <taxon>Actinomycetota</taxon>
        <taxon>Actinomycetes</taxon>
        <taxon>Pseudonocardiales</taxon>
        <taxon>Pseudonocardiaceae</taxon>
        <taxon>Pseudonocardia</taxon>
    </lineage>
</organism>
<dbReference type="PANTHER" id="PTHR43537:SF24">
    <property type="entry name" value="GLUCONATE OPERON TRANSCRIPTIONAL REPRESSOR"/>
    <property type="match status" value="1"/>
</dbReference>
<dbReference type="Proteomes" id="UP000586918">
    <property type="component" value="Unassembled WGS sequence"/>
</dbReference>
<dbReference type="GO" id="GO:0003677">
    <property type="term" value="F:DNA binding"/>
    <property type="evidence" value="ECO:0007669"/>
    <property type="project" value="UniProtKB-KW"/>
</dbReference>
<dbReference type="InterPro" id="IPR036390">
    <property type="entry name" value="WH_DNA-bd_sf"/>
</dbReference>
<keyword evidence="6" id="KW-1185">Reference proteome</keyword>
<dbReference type="InterPro" id="IPR000524">
    <property type="entry name" value="Tscrpt_reg_HTH_GntR"/>
</dbReference>
<evidence type="ECO:0000256" key="2">
    <source>
        <dbReference type="ARBA" id="ARBA00023125"/>
    </source>
</evidence>
<dbReference type="EMBL" id="JAAXKZ010000023">
    <property type="protein sequence ID" value="NMH91736.1"/>
    <property type="molecule type" value="Genomic_DNA"/>
</dbReference>
<dbReference type="Gene3D" id="1.20.120.530">
    <property type="entry name" value="GntR ligand-binding domain-like"/>
    <property type="match status" value="1"/>
</dbReference>
<dbReference type="PANTHER" id="PTHR43537">
    <property type="entry name" value="TRANSCRIPTIONAL REGULATOR, GNTR FAMILY"/>
    <property type="match status" value="1"/>
</dbReference>
<dbReference type="CDD" id="cd07377">
    <property type="entry name" value="WHTH_GntR"/>
    <property type="match status" value="1"/>
</dbReference>
<dbReference type="RefSeq" id="WP_169412124.1">
    <property type="nucleotide sequence ID" value="NZ_JAAXKZ010000023.1"/>
</dbReference>
<sequence length="218" mass="24191">MPKLPGVAAVERPPTLARRAYLQIQQAIRDGAIRQEVRYSENELAETLGMSRTPVREALISLNREGLVEIESQRGFRLRQLSDIERQEVFDLRSLLESYAAGKLALRASDDDIRRLRELIDGQADLGSSSDESAFLALDEQFHLLQSELLGLERTHATMVSLRGAMWLMGFQALALPQRQEAVIAEHRAIVEAIARRDPDGAAEAARAHIASTAAAVR</sequence>
<accession>A0A848DGN9</accession>
<keyword evidence="1" id="KW-0805">Transcription regulation</keyword>
<dbReference type="SMART" id="SM00895">
    <property type="entry name" value="FCD"/>
    <property type="match status" value="1"/>
</dbReference>
<reference evidence="5 6" key="1">
    <citation type="submission" date="2020-04" db="EMBL/GenBank/DDBJ databases">
        <authorList>
            <person name="Klaysubun C."/>
            <person name="Duangmal K."/>
            <person name="Lipun K."/>
        </authorList>
    </citation>
    <scope>NUCLEOTIDE SEQUENCE [LARGE SCALE GENOMIC DNA]</scope>
    <source>
        <strain evidence="5 6">DSM 45300</strain>
    </source>
</reference>
<dbReference type="InterPro" id="IPR008920">
    <property type="entry name" value="TF_FadR/GntR_C"/>
</dbReference>
<dbReference type="GO" id="GO:0003700">
    <property type="term" value="F:DNA-binding transcription factor activity"/>
    <property type="evidence" value="ECO:0007669"/>
    <property type="project" value="InterPro"/>
</dbReference>
<proteinExistence type="predicted"/>
<dbReference type="AlphaFoldDB" id="A0A848DGN9"/>
<dbReference type="SMART" id="SM00345">
    <property type="entry name" value="HTH_GNTR"/>
    <property type="match status" value="1"/>
</dbReference>
<keyword evidence="2" id="KW-0238">DNA-binding</keyword>
<dbReference type="Pfam" id="PF07729">
    <property type="entry name" value="FCD"/>
    <property type="match status" value="1"/>
</dbReference>
<dbReference type="SUPFAM" id="SSF46785">
    <property type="entry name" value="Winged helix' DNA-binding domain"/>
    <property type="match status" value="1"/>
</dbReference>
<gene>
    <name evidence="5" type="ORF">HF519_09105</name>
</gene>
<name>A0A848DGN9_9PSEU</name>
<dbReference type="PRINTS" id="PR00035">
    <property type="entry name" value="HTHGNTR"/>
</dbReference>
<evidence type="ECO:0000259" key="4">
    <source>
        <dbReference type="PROSITE" id="PS50949"/>
    </source>
</evidence>